<feature type="transmembrane region" description="Helical" evidence="1">
    <location>
        <begin position="46"/>
        <end position="69"/>
    </location>
</feature>
<dbReference type="STRING" id="92487.SAMN02745130_03399"/>
<organism evidence="3 4">
    <name type="scientific">Thiothrix eikelboomii</name>
    <dbReference type="NCBI Taxonomy" id="92487"/>
    <lineage>
        <taxon>Bacteria</taxon>
        <taxon>Pseudomonadati</taxon>
        <taxon>Pseudomonadota</taxon>
        <taxon>Gammaproteobacteria</taxon>
        <taxon>Thiotrichales</taxon>
        <taxon>Thiotrichaceae</taxon>
        <taxon>Thiothrix</taxon>
    </lineage>
</organism>
<feature type="transmembrane region" description="Helical" evidence="1">
    <location>
        <begin position="6"/>
        <end position="26"/>
    </location>
</feature>
<dbReference type="AlphaFoldDB" id="A0A1T4XSQ6"/>
<name>A0A1T4XSQ6_9GAMM</name>
<keyword evidence="1" id="KW-0812">Transmembrane</keyword>
<dbReference type="InterPro" id="IPR008457">
    <property type="entry name" value="Cu-R_CopD_dom"/>
</dbReference>
<evidence type="ECO:0000256" key="1">
    <source>
        <dbReference type="SAM" id="Phobius"/>
    </source>
</evidence>
<sequence length="152" mass="17270">MSIALALHVLAVTVWVGGMFFAYMVLRPVAASQLQPPQRLPLWQSVFSRFFPWVWVAIVLILASGYWMLFGPYGGMKNAPIFIHLMHALGLVMMVIFLHVFFAPYKRLTRYVQQSNWQEAGKALNQIRFLVGLNMLIGLITIVIGAAGKYWL</sequence>
<proteinExistence type="predicted"/>
<dbReference type="Proteomes" id="UP000190460">
    <property type="component" value="Unassembled WGS sequence"/>
</dbReference>
<feature type="transmembrane region" description="Helical" evidence="1">
    <location>
        <begin position="126"/>
        <end position="147"/>
    </location>
</feature>
<reference evidence="3 4" key="1">
    <citation type="submission" date="2017-02" db="EMBL/GenBank/DDBJ databases">
        <authorList>
            <person name="Peterson S.W."/>
        </authorList>
    </citation>
    <scope>NUCLEOTIDE SEQUENCE [LARGE SCALE GENOMIC DNA]</scope>
    <source>
        <strain evidence="3 4">ATCC 49788</strain>
    </source>
</reference>
<dbReference type="OrthoDB" id="8419862at2"/>
<evidence type="ECO:0000259" key="2">
    <source>
        <dbReference type="Pfam" id="PF05425"/>
    </source>
</evidence>
<dbReference type="RefSeq" id="WP_078923838.1">
    <property type="nucleotide sequence ID" value="NZ_FUYB01000022.1"/>
</dbReference>
<feature type="domain" description="Copper resistance protein D" evidence="2">
    <location>
        <begin position="46"/>
        <end position="146"/>
    </location>
</feature>
<keyword evidence="1" id="KW-0472">Membrane</keyword>
<dbReference type="Pfam" id="PF05425">
    <property type="entry name" value="CopD"/>
    <property type="match status" value="1"/>
</dbReference>
<dbReference type="EMBL" id="FUYB01000022">
    <property type="protein sequence ID" value="SKA92587.1"/>
    <property type="molecule type" value="Genomic_DNA"/>
</dbReference>
<gene>
    <name evidence="3" type="ORF">SAMN02745130_03399</name>
</gene>
<protein>
    <submittedName>
        <fullName evidence="3">Uncharacterized membrane protein</fullName>
    </submittedName>
</protein>
<feature type="transmembrane region" description="Helical" evidence="1">
    <location>
        <begin position="81"/>
        <end position="105"/>
    </location>
</feature>
<keyword evidence="1" id="KW-1133">Transmembrane helix</keyword>
<accession>A0A1T4XSQ6</accession>
<dbReference type="GO" id="GO:0016020">
    <property type="term" value="C:membrane"/>
    <property type="evidence" value="ECO:0007669"/>
    <property type="project" value="InterPro"/>
</dbReference>
<evidence type="ECO:0000313" key="4">
    <source>
        <dbReference type="Proteomes" id="UP000190460"/>
    </source>
</evidence>
<keyword evidence="4" id="KW-1185">Reference proteome</keyword>
<evidence type="ECO:0000313" key="3">
    <source>
        <dbReference type="EMBL" id="SKA92587.1"/>
    </source>
</evidence>